<dbReference type="PANTHER" id="PTHR14003:SF20">
    <property type="entry name" value="FINGER DOMAIN PROTEIN, PUTATIVE (AFU_ORTHOLOGUE AFUA_4G10380)-RELATED"/>
    <property type="match status" value="1"/>
</dbReference>
<dbReference type="SMART" id="SM00355">
    <property type="entry name" value="ZnF_C2H2"/>
    <property type="match status" value="2"/>
</dbReference>
<evidence type="ECO:0000259" key="6">
    <source>
        <dbReference type="PROSITE" id="PS50157"/>
    </source>
</evidence>
<keyword evidence="2" id="KW-0677">Repeat</keyword>
<dbReference type="GO" id="GO:0031519">
    <property type="term" value="C:PcG protein complex"/>
    <property type="evidence" value="ECO:0007669"/>
    <property type="project" value="TreeGrafter"/>
</dbReference>
<dbReference type="SUPFAM" id="SSF57667">
    <property type="entry name" value="beta-beta-alpha zinc fingers"/>
    <property type="match status" value="1"/>
</dbReference>
<dbReference type="EMBL" id="JARJLG010000225">
    <property type="protein sequence ID" value="KAJ7725860.1"/>
    <property type="molecule type" value="Genomic_DNA"/>
</dbReference>
<evidence type="ECO:0000256" key="4">
    <source>
        <dbReference type="ARBA" id="ARBA00022833"/>
    </source>
</evidence>
<dbReference type="GO" id="GO:0000785">
    <property type="term" value="C:chromatin"/>
    <property type="evidence" value="ECO:0007669"/>
    <property type="project" value="TreeGrafter"/>
</dbReference>
<dbReference type="InterPro" id="IPR013087">
    <property type="entry name" value="Znf_C2H2_type"/>
</dbReference>
<gene>
    <name evidence="7" type="ORF">DFH07DRAFT_687077</name>
</gene>
<dbReference type="PROSITE" id="PS00028">
    <property type="entry name" value="ZINC_FINGER_C2H2_1"/>
    <property type="match status" value="1"/>
</dbReference>
<dbReference type="PROSITE" id="PS50157">
    <property type="entry name" value="ZINC_FINGER_C2H2_2"/>
    <property type="match status" value="2"/>
</dbReference>
<evidence type="ECO:0000256" key="2">
    <source>
        <dbReference type="ARBA" id="ARBA00022737"/>
    </source>
</evidence>
<keyword evidence="8" id="KW-1185">Reference proteome</keyword>
<dbReference type="FunFam" id="3.30.160.60:FF:001818">
    <property type="entry name" value="GDNF-inducible zinc finger protein 1 isoform X1"/>
    <property type="match status" value="1"/>
</dbReference>
<dbReference type="GO" id="GO:0000978">
    <property type="term" value="F:RNA polymerase II cis-regulatory region sequence-specific DNA binding"/>
    <property type="evidence" value="ECO:0007669"/>
    <property type="project" value="TreeGrafter"/>
</dbReference>
<feature type="domain" description="C2H2-type" evidence="6">
    <location>
        <begin position="2"/>
        <end position="29"/>
    </location>
</feature>
<dbReference type="GO" id="GO:0005667">
    <property type="term" value="C:transcription regulator complex"/>
    <property type="evidence" value="ECO:0007669"/>
    <property type="project" value="TreeGrafter"/>
</dbReference>
<evidence type="ECO:0000256" key="1">
    <source>
        <dbReference type="ARBA" id="ARBA00022723"/>
    </source>
</evidence>
<evidence type="ECO:0000313" key="8">
    <source>
        <dbReference type="Proteomes" id="UP001215280"/>
    </source>
</evidence>
<proteinExistence type="predicted"/>
<comment type="caution">
    <text evidence="7">The sequence shown here is derived from an EMBL/GenBank/DDBJ whole genome shotgun (WGS) entry which is preliminary data.</text>
</comment>
<dbReference type="AlphaFoldDB" id="A0AAD7MNM0"/>
<keyword evidence="1" id="KW-0479">Metal-binding</keyword>
<dbReference type="InterPro" id="IPR036236">
    <property type="entry name" value="Znf_C2H2_sf"/>
</dbReference>
<protein>
    <recommendedName>
        <fullName evidence="6">C2H2-type domain-containing protein</fullName>
    </recommendedName>
</protein>
<dbReference type="GO" id="GO:0008270">
    <property type="term" value="F:zinc ion binding"/>
    <property type="evidence" value="ECO:0007669"/>
    <property type="project" value="UniProtKB-KW"/>
</dbReference>
<dbReference type="GO" id="GO:0000981">
    <property type="term" value="F:DNA-binding transcription factor activity, RNA polymerase II-specific"/>
    <property type="evidence" value="ECO:0007669"/>
    <property type="project" value="TreeGrafter"/>
</dbReference>
<accession>A0AAD7MNM0</accession>
<keyword evidence="3 5" id="KW-0863">Zinc-finger</keyword>
<feature type="non-terminal residue" evidence="7">
    <location>
        <position position="1"/>
    </location>
</feature>
<evidence type="ECO:0000256" key="3">
    <source>
        <dbReference type="ARBA" id="ARBA00022771"/>
    </source>
</evidence>
<dbReference type="FunFam" id="3.30.160.60:FF:002343">
    <property type="entry name" value="Zinc finger protein 33A"/>
    <property type="match status" value="1"/>
</dbReference>
<organism evidence="7 8">
    <name type="scientific">Mycena maculata</name>
    <dbReference type="NCBI Taxonomy" id="230809"/>
    <lineage>
        <taxon>Eukaryota</taxon>
        <taxon>Fungi</taxon>
        <taxon>Dikarya</taxon>
        <taxon>Basidiomycota</taxon>
        <taxon>Agaricomycotina</taxon>
        <taxon>Agaricomycetes</taxon>
        <taxon>Agaricomycetidae</taxon>
        <taxon>Agaricales</taxon>
        <taxon>Marasmiineae</taxon>
        <taxon>Mycenaceae</taxon>
        <taxon>Mycena</taxon>
    </lineage>
</organism>
<name>A0AAD7MNM0_9AGAR</name>
<evidence type="ECO:0000313" key="7">
    <source>
        <dbReference type="EMBL" id="KAJ7725860.1"/>
    </source>
</evidence>
<feature type="domain" description="C2H2-type" evidence="6">
    <location>
        <begin position="30"/>
        <end position="52"/>
    </location>
</feature>
<sequence length="52" mass="6121">RHQCSYCTKRFNRPSGLKIHLTTHTGDKPYVCPEESCGRSFSVRSNMRRHVR</sequence>
<dbReference type="Pfam" id="PF00096">
    <property type="entry name" value="zf-C2H2"/>
    <property type="match status" value="2"/>
</dbReference>
<reference evidence="7" key="1">
    <citation type="submission" date="2023-03" db="EMBL/GenBank/DDBJ databases">
        <title>Massive genome expansion in bonnet fungi (Mycena s.s.) driven by repeated elements and novel gene families across ecological guilds.</title>
        <authorList>
            <consortium name="Lawrence Berkeley National Laboratory"/>
            <person name="Harder C.B."/>
            <person name="Miyauchi S."/>
            <person name="Viragh M."/>
            <person name="Kuo A."/>
            <person name="Thoen E."/>
            <person name="Andreopoulos B."/>
            <person name="Lu D."/>
            <person name="Skrede I."/>
            <person name="Drula E."/>
            <person name="Henrissat B."/>
            <person name="Morin E."/>
            <person name="Kohler A."/>
            <person name="Barry K."/>
            <person name="LaButti K."/>
            <person name="Morin E."/>
            <person name="Salamov A."/>
            <person name="Lipzen A."/>
            <person name="Mereny Z."/>
            <person name="Hegedus B."/>
            <person name="Baldrian P."/>
            <person name="Stursova M."/>
            <person name="Weitz H."/>
            <person name="Taylor A."/>
            <person name="Grigoriev I.V."/>
            <person name="Nagy L.G."/>
            <person name="Martin F."/>
            <person name="Kauserud H."/>
        </authorList>
    </citation>
    <scope>NUCLEOTIDE SEQUENCE</scope>
    <source>
        <strain evidence="7">CBHHK188m</strain>
    </source>
</reference>
<feature type="non-terminal residue" evidence="7">
    <location>
        <position position="52"/>
    </location>
</feature>
<keyword evidence="4" id="KW-0862">Zinc</keyword>
<dbReference type="PANTHER" id="PTHR14003">
    <property type="entry name" value="TRANSCRIPTIONAL REPRESSOR PROTEIN YY"/>
    <property type="match status" value="1"/>
</dbReference>
<evidence type="ECO:0000256" key="5">
    <source>
        <dbReference type="PROSITE-ProRule" id="PRU00042"/>
    </source>
</evidence>
<dbReference type="Proteomes" id="UP001215280">
    <property type="component" value="Unassembled WGS sequence"/>
</dbReference>
<dbReference type="Gene3D" id="3.30.160.60">
    <property type="entry name" value="Classic Zinc Finger"/>
    <property type="match status" value="2"/>
</dbReference>